<accession>A0ABS9ZNX5</accession>
<sequence>MNELPFYQYKKEPWLSEPVFECLKNLHGYVLEQKLFERLHLASAKRAHDGFINALADVHPEIASKKFGYTLGADASIKVIDYDESLTEAERDVLTKALNGFEGFKSELQRVAKSMMTLIDHDDETFGGRYAVSIESFQHVIDFNKVLRSSIEDMHDEWVGQVKNHAEQQGSSHIDLTV</sequence>
<evidence type="ECO:0000313" key="1">
    <source>
        <dbReference type="EMBL" id="MCI8212280.1"/>
    </source>
</evidence>
<evidence type="ECO:0000313" key="2">
    <source>
        <dbReference type="Proteomes" id="UP001320513"/>
    </source>
</evidence>
<reference evidence="1 2" key="1">
    <citation type="submission" date="2015-12" db="EMBL/GenBank/DDBJ databases">
        <title>Phylogenomics in the description of a new species in the Pseudomonas syringae group.</title>
        <authorList>
            <person name="Busquets A."/>
            <person name="Gomila M."/>
            <person name="Beiki F."/>
            <person name="Rahimian H."/>
            <person name="Mulet M."/>
            <person name="Sanchez D."/>
            <person name="Garcia-Valdes E."/>
            <person name="Lalucat J."/>
        </authorList>
    </citation>
    <scope>NUCLEOTIDE SEQUENCE [LARGE SCALE GENOMIC DNA]</scope>
    <source>
        <strain evidence="1 2">S25</strain>
    </source>
</reference>
<keyword evidence="2" id="KW-1185">Reference proteome</keyword>
<protein>
    <submittedName>
        <fullName evidence="1">Uncharacterized protein</fullName>
    </submittedName>
</protein>
<comment type="caution">
    <text evidence="1">The sequence shown here is derived from an EMBL/GenBank/DDBJ whole genome shotgun (WGS) entry which is preliminary data.</text>
</comment>
<gene>
    <name evidence="1" type="ORF">AUC61_22360</name>
</gene>
<name>A0ABS9ZNX5_9PSED</name>
<dbReference type="EMBL" id="LOHG01000019">
    <property type="protein sequence ID" value="MCI8212280.1"/>
    <property type="molecule type" value="Genomic_DNA"/>
</dbReference>
<dbReference type="Proteomes" id="UP001320513">
    <property type="component" value="Unassembled WGS sequence"/>
</dbReference>
<proteinExistence type="predicted"/>
<organism evidence="1 2">
    <name type="scientific">Pseudomonas maioricensis</name>
    <dbReference type="NCBI Taxonomy" id="1766623"/>
    <lineage>
        <taxon>Bacteria</taxon>
        <taxon>Pseudomonadati</taxon>
        <taxon>Pseudomonadota</taxon>
        <taxon>Gammaproteobacteria</taxon>
        <taxon>Pseudomonadales</taxon>
        <taxon>Pseudomonadaceae</taxon>
        <taxon>Pseudomonas</taxon>
    </lineage>
</organism>